<feature type="region of interest" description="Disordered" evidence="1">
    <location>
        <begin position="1"/>
        <end position="36"/>
    </location>
</feature>
<dbReference type="AlphaFoldDB" id="A0A915JPQ0"/>
<name>A0A915JPQ0_ROMCU</name>
<evidence type="ECO:0000313" key="3">
    <source>
        <dbReference type="WBParaSite" id="nRc.2.0.1.t28073-RA"/>
    </source>
</evidence>
<feature type="compositionally biased region" description="Basic and acidic residues" evidence="1">
    <location>
        <begin position="9"/>
        <end position="19"/>
    </location>
</feature>
<sequence length="83" mass="9209">MNAKIGNMEVEHRLQKDEEATPAVEQKAMEPPSLMKVDNDIATHKLVIDKNVVDTPDSEMADKIFDMSSVGKVAKASQRNTQL</sequence>
<evidence type="ECO:0000313" key="2">
    <source>
        <dbReference type="Proteomes" id="UP000887565"/>
    </source>
</evidence>
<keyword evidence="2" id="KW-1185">Reference proteome</keyword>
<proteinExistence type="predicted"/>
<reference evidence="3" key="1">
    <citation type="submission" date="2022-11" db="UniProtKB">
        <authorList>
            <consortium name="WormBaseParasite"/>
        </authorList>
    </citation>
    <scope>IDENTIFICATION</scope>
</reference>
<organism evidence="2 3">
    <name type="scientific">Romanomermis culicivorax</name>
    <name type="common">Nematode worm</name>
    <dbReference type="NCBI Taxonomy" id="13658"/>
    <lineage>
        <taxon>Eukaryota</taxon>
        <taxon>Metazoa</taxon>
        <taxon>Ecdysozoa</taxon>
        <taxon>Nematoda</taxon>
        <taxon>Enoplea</taxon>
        <taxon>Dorylaimia</taxon>
        <taxon>Mermithida</taxon>
        <taxon>Mermithoidea</taxon>
        <taxon>Mermithidae</taxon>
        <taxon>Romanomermis</taxon>
    </lineage>
</organism>
<accession>A0A915JPQ0</accession>
<dbReference type="WBParaSite" id="nRc.2.0.1.t28073-RA">
    <property type="protein sequence ID" value="nRc.2.0.1.t28073-RA"/>
    <property type="gene ID" value="nRc.2.0.1.g28073"/>
</dbReference>
<dbReference type="Proteomes" id="UP000887565">
    <property type="component" value="Unplaced"/>
</dbReference>
<protein>
    <submittedName>
        <fullName evidence="3">Uncharacterized protein</fullName>
    </submittedName>
</protein>
<evidence type="ECO:0000256" key="1">
    <source>
        <dbReference type="SAM" id="MobiDB-lite"/>
    </source>
</evidence>